<accession>A0ABX8LH40</accession>
<organism evidence="2 3">
    <name type="scientific">Chlamydia buteonis</name>
    <dbReference type="NCBI Taxonomy" id="2494525"/>
    <lineage>
        <taxon>Bacteria</taxon>
        <taxon>Pseudomonadati</taxon>
        <taxon>Chlamydiota</taxon>
        <taxon>Chlamydiia</taxon>
        <taxon>Chlamydiales</taxon>
        <taxon>Chlamydiaceae</taxon>
        <taxon>Chlamydia/Chlamydophila group</taxon>
        <taxon>Chlamydia</taxon>
    </lineage>
</organism>
<evidence type="ECO:0000256" key="1">
    <source>
        <dbReference type="SAM" id="Phobius"/>
    </source>
</evidence>
<gene>
    <name evidence="2" type="ORF">JJJ19_02425</name>
</gene>
<reference evidence="2" key="1">
    <citation type="submission" date="2021-01" db="EMBL/GenBank/DDBJ databases">
        <title>Chlamydial infections in birds of prey presented to California wildlife rehabilitation facilities.</title>
        <authorList>
            <person name="Seibert B.A."/>
            <person name="Keel M.K."/>
            <person name="Kelly T.R."/>
            <person name="Nilsen R.A."/>
            <person name="Pesti D.R."/>
            <person name="Ciembor P.X."/>
            <person name="Gregory C.R."/>
            <person name="Ritchie B.W."/>
            <person name="Hawkins M.G."/>
        </authorList>
    </citation>
    <scope>NUCLEOTIDE SEQUENCE [LARGE SCALE GENOMIC DNA]</scope>
    <source>
        <strain evidence="2">SWA</strain>
    </source>
</reference>
<keyword evidence="1" id="KW-1133">Transmembrane helix</keyword>
<evidence type="ECO:0000313" key="2">
    <source>
        <dbReference type="EMBL" id="QXE28347.1"/>
    </source>
</evidence>
<protein>
    <submittedName>
        <fullName evidence="2">SpoIIE family protein phosphatase</fullName>
    </submittedName>
</protein>
<dbReference type="InterPro" id="IPR036457">
    <property type="entry name" value="PPM-type-like_dom_sf"/>
</dbReference>
<feature type="transmembrane region" description="Helical" evidence="1">
    <location>
        <begin position="273"/>
        <end position="291"/>
    </location>
</feature>
<dbReference type="Gene3D" id="3.60.40.10">
    <property type="entry name" value="PPM-type phosphatase domain"/>
    <property type="match status" value="1"/>
</dbReference>
<name>A0ABX8LH40_9CHLA</name>
<keyword evidence="1" id="KW-0812">Transmembrane</keyword>
<proteinExistence type="predicted"/>
<evidence type="ECO:0000313" key="3">
    <source>
        <dbReference type="Proteomes" id="UP000683565"/>
    </source>
</evidence>
<dbReference type="RefSeq" id="WP_131743853.1">
    <property type="nucleotide sequence ID" value="NZ_CAAAFM010000001.1"/>
</dbReference>
<keyword evidence="1" id="KW-0472">Membrane</keyword>
<keyword evidence="3" id="KW-1185">Reference proteome</keyword>
<sequence length="606" mass="68626">MKQTFTKRILLFLFLVIPIPLILNLVVLSLFSFSAAKSNLMENLHTHATNFSLEFEKKLTIHKIFLKRLANTLALKAYSSSSEDFYSQAYNEMFALSNIDFSLCLIPLLEGNIKTKTPHDPFIYYLKEHPEIKKKLSMSVGKACIITITPETDTYPKNYLVITENIEVWNSPISSGLLVSFYPMDFLQRDLFKSLHLKEEVICLLNKYGEVLFASDPKFSSETFSIDIADLPKITTRKQAIPLKVAPKILREQKLISVKIKNKHYLGIVLNKLPIQGTYTLSIIPLSWFIFKAIRLPLNVIFFYSLAFILMGWILSKINKRLNQPIQELTTCMEAAWRGNHNIRYEPQPYGYEINELGNIFNCTLLLLLNSREKAEIEHLSGDKLQKELAILASLQETLLSPDFPDFPNVSFTSKHLQGMQRSGHFYGWETSSSDQSLIGVIGLAGDIGLPSYLYALSARSLFLAYANLSSSLEKICSDTFEAFGKTTEGDEATVSMTFIRYCAADRNLSILSAGETPPVAFLKRQETFSRLISPSVRNIQPGDVLVCITGNTELTEYLMRLPIEDLIRDPLAPLNSDNFIEILTEMLNKETLSKIDGTLSFLSFT</sequence>
<feature type="transmembrane region" description="Helical" evidence="1">
    <location>
        <begin position="298"/>
        <end position="316"/>
    </location>
</feature>
<dbReference type="EMBL" id="CP067334">
    <property type="protein sequence ID" value="QXE28347.1"/>
    <property type="molecule type" value="Genomic_DNA"/>
</dbReference>
<feature type="transmembrane region" description="Helical" evidence="1">
    <location>
        <begin position="9"/>
        <end position="33"/>
    </location>
</feature>
<dbReference type="Proteomes" id="UP000683565">
    <property type="component" value="Chromosome"/>
</dbReference>